<dbReference type="GO" id="GO:0003700">
    <property type="term" value="F:DNA-binding transcription factor activity"/>
    <property type="evidence" value="ECO:0007669"/>
    <property type="project" value="InterPro"/>
</dbReference>
<dbReference type="AlphaFoldDB" id="X1AG17"/>
<dbReference type="Pfam" id="PF01475">
    <property type="entry name" value="FUR"/>
    <property type="match status" value="1"/>
</dbReference>
<dbReference type="InterPro" id="IPR036390">
    <property type="entry name" value="WH_DNA-bd_sf"/>
</dbReference>
<dbReference type="GO" id="GO:0008270">
    <property type="term" value="F:zinc ion binding"/>
    <property type="evidence" value="ECO:0007669"/>
    <property type="project" value="TreeGrafter"/>
</dbReference>
<reference evidence="1" key="1">
    <citation type="journal article" date="2014" name="Front. Microbiol.">
        <title>High frequency of phylogenetically diverse reductive dehalogenase-homologous genes in deep subseafloor sedimentary metagenomes.</title>
        <authorList>
            <person name="Kawai M."/>
            <person name="Futagami T."/>
            <person name="Toyoda A."/>
            <person name="Takaki Y."/>
            <person name="Nishi S."/>
            <person name="Hori S."/>
            <person name="Arai W."/>
            <person name="Tsubouchi T."/>
            <person name="Morono Y."/>
            <person name="Uchiyama I."/>
            <person name="Ito T."/>
            <person name="Fujiyama A."/>
            <person name="Inagaki F."/>
            <person name="Takami H."/>
        </authorList>
    </citation>
    <scope>NUCLEOTIDE SEQUENCE</scope>
    <source>
        <strain evidence="1">Expedition CK06-06</strain>
    </source>
</reference>
<dbReference type="PANTHER" id="PTHR33202">
    <property type="entry name" value="ZINC UPTAKE REGULATION PROTEIN"/>
    <property type="match status" value="1"/>
</dbReference>
<dbReference type="Gene3D" id="1.10.10.10">
    <property type="entry name" value="Winged helix-like DNA-binding domain superfamily/Winged helix DNA-binding domain"/>
    <property type="match status" value="1"/>
</dbReference>
<accession>X1AG17</accession>
<evidence type="ECO:0008006" key="2">
    <source>
        <dbReference type="Google" id="ProtNLM"/>
    </source>
</evidence>
<comment type="caution">
    <text evidence="1">The sequence shown here is derived from an EMBL/GenBank/DDBJ whole genome shotgun (WGS) entry which is preliminary data.</text>
</comment>
<dbReference type="GO" id="GO:0045892">
    <property type="term" value="P:negative regulation of DNA-templated transcription"/>
    <property type="evidence" value="ECO:0007669"/>
    <property type="project" value="TreeGrafter"/>
</dbReference>
<evidence type="ECO:0000313" key="1">
    <source>
        <dbReference type="EMBL" id="GAG71683.1"/>
    </source>
</evidence>
<protein>
    <recommendedName>
        <fullName evidence="2">Transcriptional repressor</fullName>
    </recommendedName>
</protein>
<sequence>MGRGPRWCHARFRNFGYKMTQPREIILDVFSRAKKHLSAEDIYMEVYKIYPGIGLTTIYRTLDILINMGDDQ</sequence>
<dbReference type="GO" id="GO:1900376">
    <property type="term" value="P:regulation of secondary metabolite biosynthetic process"/>
    <property type="evidence" value="ECO:0007669"/>
    <property type="project" value="TreeGrafter"/>
</dbReference>
<dbReference type="PANTHER" id="PTHR33202:SF7">
    <property type="entry name" value="FERRIC UPTAKE REGULATION PROTEIN"/>
    <property type="match status" value="1"/>
</dbReference>
<name>X1AG17_9ZZZZ</name>
<dbReference type="InterPro" id="IPR002481">
    <property type="entry name" value="FUR"/>
</dbReference>
<proteinExistence type="predicted"/>
<dbReference type="SUPFAM" id="SSF46785">
    <property type="entry name" value="Winged helix' DNA-binding domain"/>
    <property type="match status" value="1"/>
</dbReference>
<organism evidence="1">
    <name type="scientific">marine sediment metagenome</name>
    <dbReference type="NCBI Taxonomy" id="412755"/>
    <lineage>
        <taxon>unclassified sequences</taxon>
        <taxon>metagenomes</taxon>
        <taxon>ecological metagenomes</taxon>
    </lineage>
</organism>
<gene>
    <name evidence="1" type="ORF">S01H4_08755</name>
</gene>
<dbReference type="InterPro" id="IPR036388">
    <property type="entry name" value="WH-like_DNA-bd_sf"/>
</dbReference>
<dbReference type="EMBL" id="BART01003055">
    <property type="protein sequence ID" value="GAG71683.1"/>
    <property type="molecule type" value="Genomic_DNA"/>
</dbReference>
<dbReference type="GO" id="GO:0000976">
    <property type="term" value="F:transcription cis-regulatory region binding"/>
    <property type="evidence" value="ECO:0007669"/>
    <property type="project" value="TreeGrafter"/>
</dbReference>